<keyword evidence="2" id="KW-1185">Reference proteome</keyword>
<evidence type="ECO:0000313" key="1">
    <source>
        <dbReference type="EMBL" id="KXA93190.1"/>
    </source>
</evidence>
<protein>
    <submittedName>
        <fullName evidence="1">Uncharacterized protein</fullName>
    </submittedName>
</protein>
<sequence>MENGYPAINPINNIPSFSYDSVTLPRPPLETGTVKQPKDWTERQKYSQGLGFQWSSLNQLTVA</sequence>
<name>A0A133UGF4_9EURY</name>
<gene>
    <name evidence="1" type="ORF">AKJ66_02570</name>
</gene>
<organism evidence="1 2">
    <name type="scientific">candidate division MSBL1 archaeon SCGC-AAA259E22</name>
    <dbReference type="NCBI Taxonomy" id="1698265"/>
    <lineage>
        <taxon>Archaea</taxon>
        <taxon>Methanobacteriati</taxon>
        <taxon>Methanobacteriota</taxon>
        <taxon>candidate division MSBL1</taxon>
    </lineage>
</organism>
<accession>A0A133UGF4</accession>
<evidence type="ECO:0000313" key="2">
    <source>
        <dbReference type="Proteomes" id="UP000070657"/>
    </source>
</evidence>
<dbReference type="AlphaFoldDB" id="A0A133UGF4"/>
<proteinExistence type="predicted"/>
<dbReference type="Proteomes" id="UP000070657">
    <property type="component" value="Unassembled WGS sequence"/>
</dbReference>
<dbReference type="EMBL" id="LHXP01000026">
    <property type="protein sequence ID" value="KXA93190.1"/>
    <property type="molecule type" value="Genomic_DNA"/>
</dbReference>
<reference evidence="1 2" key="1">
    <citation type="journal article" date="2016" name="Sci. Rep.">
        <title>Metabolic traits of an uncultured archaeal lineage -MSBL1- from brine pools of the Red Sea.</title>
        <authorList>
            <person name="Mwirichia R."/>
            <person name="Alam I."/>
            <person name="Rashid M."/>
            <person name="Vinu M."/>
            <person name="Ba-Alawi W."/>
            <person name="Anthony Kamau A."/>
            <person name="Kamanda Ngugi D."/>
            <person name="Goker M."/>
            <person name="Klenk H.P."/>
            <person name="Bajic V."/>
            <person name="Stingl U."/>
        </authorList>
    </citation>
    <scope>NUCLEOTIDE SEQUENCE [LARGE SCALE GENOMIC DNA]</scope>
    <source>
        <strain evidence="1">SCGC-AAA259E22</strain>
    </source>
</reference>
<comment type="caution">
    <text evidence="1">The sequence shown here is derived from an EMBL/GenBank/DDBJ whole genome shotgun (WGS) entry which is preliminary data.</text>
</comment>